<evidence type="ECO:0000256" key="2">
    <source>
        <dbReference type="ARBA" id="ARBA00006285"/>
    </source>
</evidence>
<accession>A0A158QVQ0</accession>
<keyword evidence="6" id="KW-0472">Membrane</keyword>
<proteinExistence type="inferred from homology"/>
<name>A0A158QVQ0_MESCO</name>
<evidence type="ECO:0000313" key="9">
    <source>
        <dbReference type="Proteomes" id="UP000267029"/>
    </source>
</evidence>
<comment type="catalytic activity">
    <reaction evidence="1">
        <text>Hydrolysis of terminal non-reducing N-acetyl-D-hexosamine residues in N-acetyl-beta-D-hexosaminides.</text>
        <dbReference type="EC" id="3.2.1.52"/>
    </reaction>
</comment>
<dbReference type="PRINTS" id="PR00738">
    <property type="entry name" value="GLHYDRLASE20"/>
</dbReference>
<dbReference type="InterPro" id="IPR015883">
    <property type="entry name" value="Glyco_hydro_20_cat"/>
</dbReference>
<evidence type="ECO:0000256" key="5">
    <source>
        <dbReference type="PIRSR" id="PIRSR625705-1"/>
    </source>
</evidence>
<dbReference type="GO" id="GO:0016020">
    <property type="term" value="C:membrane"/>
    <property type="evidence" value="ECO:0007669"/>
    <property type="project" value="TreeGrafter"/>
</dbReference>
<evidence type="ECO:0000256" key="1">
    <source>
        <dbReference type="ARBA" id="ARBA00001231"/>
    </source>
</evidence>
<keyword evidence="6" id="KW-1133">Transmembrane helix</keyword>
<dbReference type="Pfam" id="PF00728">
    <property type="entry name" value="Glyco_hydro_20"/>
    <property type="match status" value="1"/>
</dbReference>
<evidence type="ECO:0000256" key="6">
    <source>
        <dbReference type="SAM" id="Phobius"/>
    </source>
</evidence>
<protein>
    <recommendedName>
        <fullName evidence="3">beta-N-acetylhexosaminidase</fullName>
        <ecNumber evidence="3">3.2.1.52</ecNumber>
    </recommendedName>
</protein>
<dbReference type="GO" id="GO:0005975">
    <property type="term" value="P:carbohydrate metabolic process"/>
    <property type="evidence" value="ECO:0007669"/>
    <property type="project" value="InterPro"/>
</dbReference>
<feature type="transmembrane region" description="Helical" evidence="6">
    <location>
        <begin position="307"/>
        <end position="331"/>
    </location>
</feature>
<dbReference type="GO" id="GO:0005764">
    <property type="term" value="C:lysosome"/>
    <property type="evidence" value="ECO:0007669"/>
    <property type="project" value="TreeGrafter"/>
</dbReference>
<gene>
    <name evidence="8" type="ORF">MCOS_LOCUS8282</name>
</gene>
<sequence length="380" mass="42506">MDGRGSGHTRSWGKSHPELLAKCYENGQETPHYGGLDPTKQETLDFLSALFEEIVGLFPDAVVHMGFDEVEFACWQSNPFIKQYMIANRFPTSFDLLDSFTTRLLDRVQKAAKRVSRGGQRSFIFWQDAFDSGLNLPNNTIIHLWKNIYARPVYFGHKVIISAGWYLDLVEYSVGWVSLYTSEFFMDRFSSFHSDHKVIDVIGGEACMWAEWQSDETVLQRIWPMTSAVAERLWYHGTPNVDEFAKRLAEQHCRLLRRGIPASVVNGPGMCPLPLDAAVLGQGTFSGLAVTAGIRVPRCLELGSTTALLSLGLLAFLTGLLLGALGILTRISQAIILLSDSVASRFKERRFAQRLVACSVVLATFLFLLLFHTDTRAGTI</sequence>
<dbReference type="EMBL" id="UXSR01005483">
    <property type="protein sequence ID" value="VDD82279.1"/>
    <property type="molecule type" value="Genomic_DNA"/>
</dbReference>
<dbReference type="Proteomes" id="UP000267029">
    <property type="component" value="Unassembled WGS sequence"/>
</dbReference>
<reference evidence="8 9" key="1">
    <citation type="submission" date="2018-10" db="EMBL/GenBank/DDBJ databases">
        <authorList>
            <consortium name="Pathogen Informatics"/>
        </authorList>
    </citation>
    <scope>NUCLEOTIDE SEQUENCE [LARGE SCALE GENOMIC DNA]</scope>
</reference>
<evidence type="ECO:0000313" key="8">
    <source>
        <dbReference type="EMBL" id="VDD82279.1"/>
    </source>
</evidence>
<organism evidence="8 9">
    <name type="scientific">Mesocestoides corti</name>
    <name type="common">Flatworm</name>
    <dbReference type="NCBI Taxonomy" id="53468"/>
    <lineage>
        <taxon>Eukaryota</taxon>
        <taxon>Metazoa</taxon>
        <taxon>Spiralia</taxon>
        <taxon>Lophotrochozoa</taxon>
        <taxon>Platyhelminthes</taxon>
        <taxon>Cestoda</taxon>
        <taxon>Eucestoda</taxon>
        <taxon>Cyclophyllidea</taxon>
        <taxon>Mesocestoididae</taxon>
        <taxon>Mesocestoides</taxon>
    </lineage>
</organism>
<evidence type="ECO:0000256" key="3">
    <source>
        <dbReference type="ARBA" id="ARBA00012663"/>
    </source>
</evidence>
<dbReference type="STRING" id="53468.A0A158QVQ0"/>
<keyword evidence="6" id="KW-0812">Transmembrane</keyword>
<comment type="similarity">
    <text evidence="2">Belongs to the glycosyl hydrolase 20 family.</text>
</comment>
<evidence type="ECO:0000259" key="7">
    <source>
        <dbReference type="Pfam" id="PF00728"/>
    </source>
</evidence>
<evidence type="ECO:0000256" key="4">
    <source>
        <dbReference type="ARBA" id="ARBA00022801"/>
    </source>
</evidence>
<feature type="active site" description="Proton donor" evidence="5">
    <location>
        <position position="69"/>
    </location>
</feature>
<dbReference type="PANTHER" id="PTHR22600:SF21">
    <property type="entry name" value="BETA-HEXOSAMINIDASE A"/>
    <property type="match status" value="1"/>
</dbReference>
<dbReference type="InterPro" id="IPR017853">
    <property type="entry name" value="GH"/>
</dbReference>
<dbReference type="Gene3D" id="3.20.20.80">
    <property type="entry name" value="Glycosidases"/>
    <property type="match status" value="1"/>
</dbReference>
<dbReference type="SUPFAM" id="SSF51445">
    <property type="entry name" value="(Trans)glycosidases"/>
    <property type="match status" value="1"/>
</dbReference>
<dbReference type="GO" id="GO:0006689">
    <property type="term" value="P:ganglioside catabolic process"/>
    <property type="evidence" value="ECO:0007669"/>
    <property type="project" value="TreeGrafter"/>
</dbReference>
<dbReference type="PANTHER" id="PTHR22600">
    <property type="entry name" value="BETA-HEXOSAMINIDASE"/>
    <property type="match status" value="1"/>
</dbReference>
<dbReference type="OrthoDB" id="428480at2759"/>
<dbReference type="InterPro" id="IPR025705">
    <property type="entry name" value="Beta_hexosaminidase_sua/sub"/>
</dbReference>
<dbReference type="AlphaFoldDB" id="A0A158QVQ0"/>
<dbReference type="EC" id="3.2.1.52" evidence="3"/>
<keyword evidence="4" id="KW-0378">Hydrolase</keyword>
<dbReference type="GO" id="GO:0004563">
    <property type="term" value="F:beta-N-acetylhexosaminidase activity"/>
    <property type="evidence" value="ECO:0007669"/>
    <property type="project" value="UniProtKB-EC"/>
</dbReference>
<feature type="transmembrane region" description="Helical" evidence="6">
    <location>
        <begin position="351"/>
        <end position="371"/>
    </location>
</feature>
<dbReference type="GO" id="GO:0030203">
    <property type="term" value="P:glycosaminoglycan metabolic process"/>
    <property type="evidence" value="ECO:0007669"/>
    <property type="project" value="TreeGrafter"/>
</dbReference>
<keyword evidence="9" id="KW-1185">Reference proteome</keyword>
<feature type="domain" description="Glycoside hydrolase family 20 catalytic" evidence="7">
    <location>
        <begin position="7"/>
        <end position="235"/>
    </location>
</feature>